<feature type="transmembrane region" description="Helical" evidence="14">
    <location>
        <begin position="140"/>
        <end position="163"/>
    </location>
</feature>
<comment type="miscellaneous">
    <text evidence="14">Bacitracin is thought to be involved in the inhibition of peptidoglycan synthesis by sequestering undecaprenyl diphosphate, thereby reducing the pool of lipid carrier available.</text>
</comment>
<dbReference type="GO" id="GO:0046677">
    <property type="term" value="P:response to antibiotic"/>
    <property type="evidence" value="ECO:0007669"/>
    <property type="project" value="UniProtKB-UniRule"/>
</dbReference>
<feature type="transmembrane region" description="Helical" evidence="14">
    <location>
        <begin position="104"/>
        <end position="120"/>
    </location>
</feature>
<keyword evidence="10 14" id="KW-0046">Antibiotic resistance</keyword>
<dbReference type="AlphaFoldDB" id="A0A1F4UH03"/>
<dbReference type="GO" id="GO:0008360">
    <property type="term" value="P:regulation of cell shape"/>
    <property type="evidence" value="ECO:0007669"/>
    <property type="project" value="UniProtKB-KW"/>
</dbReference>
<keyword evidence="6 14" id="KW-0812">Transmembrane</keyword>
<evidence type="ECO:0000256" key="8">
    <source>
        <dbReference type="ARBA" id="ARBA00022989"/>
    </source>
</evidence>
<evidence type="ECO:0000313" key="16">
    <source>
        <dbReference type="Proteomes" id="UP000177434"/>
    </source>
</evidence>
<dbReference type="PANTHER" id="PTHR30622:SF3">
    <property type="entry name" value="UNDECAPRENYL-DIPHOSPHATASE"/>
    <property type="match status" value="1"/>
</dbReference>
<evidence type="ECO:0000256" key="14">
    <source>
        <dbReference type="HAMAP-Rule" id="MF_01006"/>
    </source>
</evidence>
<dbReference type="EMBL" id="MEUN01000084">
    <property type="protein sequence ID" value="OGC44221.1"/>
    <property type="molecule type" value="Genomic_DNA"/>
</dbReference>
<dbReference type="GO" id="GO:0071555">
    <property type="term" value="P:cell wall organization"/>
    <property type="evidence" value="ECO:0007669"/>
    <property type="project" value="UniProtKB-KW"/>
</dbReference>
<keyword evidence="14" id="KW-0961">Cell wall biogenesis/degradation</keyword>
<protein>
    <recommendedName>
        <fullName evidence="4 14">Undecaprenyl-diphosphatase</fullName>
        <ecNumber evidence="3 14">3.6.1.27</ecNumber>
    </recommendedName>
    <alternativeName>
        <fullName evidence="12 14">Bacitracin resistance protein</fullName>
    </alternativeName>
    <alternativeName>
        <fullName evidence="11 14">Undecaprenyl pyrophosphate phosphatase</fullName>
    </alternativeName>
</protein>
<comment type="caution">
    <text evidence="15">The sequence shown here is derived from an EMBL/GenBank/DDBJ whole genome shotgun (WGS) entry which is preliminary data.</text>
</comment>
<evidence type="ECO:0000256" key="3">
    <source>
        <dbReference type="ARBA" id="ARBA00012374"/>
    </source>
</evidence>
<feature type="transmembrane region" description="Helical" evidence="14">
    <location>
        <begin position="233"/>
        <end position="253"/>
    </location>
</feature>
<reference evidence="15 16" key="1">
    <citation type="journal article" date="2016" name="Nat. Commun.">
        <title>Thousands of microbial genomes shed light on interconnected biogeochemical processes in an aquifer system.</title>
        <authorList>
            <person name="Anantharaman K."/>
            <person name="Brown C.T."/>
            <person name="Hug L.A."/>
            <person name="Sharon I."/>
            <person name="Castelle C.J."/>
            <person name="Probst A.J."/>
            <person name="Thomas B.C."/>
            <person name="Singh A."/>
            <person name="Wilkins M.J."/>
            <person name="Karaoz U."/>
            <person name="Brodie E.L."/>
            <person name="Williams K.H."/>
            <person name="Hubbard S.S."/>
            <person name="Banfield J.F."/>
        </authorList>
    </citation>
    <scope>NUCLEOTIDE SEQUENCE [LARGE SCALE GENOMIC DNA]</scope>
</reference>
<evidence type="ECO:0000256" key="12">
    <source>
        <dbReference type="ARBA" id="ARBA00032932"/>
    </source>
</evidence>
<proteinExistence type="inferred from homology"/>
<evidence type="ECO:0000256" key="13">
    <source>
        <dbReference type="ARBA" id="ARBA00047594"/>
    </source>
</evidence>
<evidence type="ECO:0000256" key="1">
    <source>
        <dbReference type="ARBA" id="ARBA00004651"/>
    </source>
</evidence>
<feature type="transmembrane region" description="Helical" evidence="14">
    <location>
        <begin position="202"/>
        <end position="221"/>
    </location>
</feature>
<comment type="function">
    <text evidence="14">Catalyzes the dephosphorylation of undecaprenyl diphosphate (UPP). Confers resistance to bacitracin.</text>
</comment>
<keyword evidence="9 14" id="KW-0472">Membrane</keyword>
<gene>
    <name evidence="14" type="primary">uppP</name>
    <name evidence="15" type="ORF">A2400_01560</name>
</gene>
<organism evidence="15 16">
    <name type="scientific">candidate division WS6 bacterium RIFOXYB1_FULL_33_14</name>
    <dbReference type="NCBI Taxonomy" id="1817896"/>
    <lineage>
        <taxon>Bacteria</taxon>
        <taxon>Candidatus Dojkabacteria</taxon>
    </lineage>
</organism>
<dbReference type="Pfam" id="PF02673">
    <property type="entry name" value="BacA"/>
    <property type="match status" value="1"/>
</dbReference>
<comment type="catalytic activity">
    <reaction evidence="13 14">
        <text>di-trans,octa-cis-undecaprenyl diphosphate + H2O = di-trans,octa-cis-undecaprenyl phosphate + phosphate + H(+)</text>
        <dbReference type="Rhea" id="RHEA:28094"/>
        <dbReference type="ChEBI" id="CHEBI:15377"/>
        <dbReference type="ChEBI" id="CHEBI:15378"/>
        <dbReference type="ChEBI" id="CHEBI:43474"/>
        <dbReference type="ChEBI" id="CHEBI:58405"/>
        <dbReference type="ChEBI" id="CHEBI:60392"/>
        <dbReference type="EC" id="3.6.1.27"/>
    </reaction>
</comment>
<evidence type="ECO:0000256" key="5">
    <source>
        <dbReference type="ARBA" id="ARBA00022475"/>
    </source>
</evidence>
<dbReference type="EC" id="3.6.1.27" evidence="3 14"/>
<evidence type="ECO:0000256" key="6">
    <source>
        <dbReference type="ARBA" id="ARBA00022692"/>
    </source>
</evidence>
<sequence>MEFLKVLILGIEQGITELLPISSSAHLILTAQLMDINMDTYLLSVLHLGTTIALILHFWNILFKDIFRKENISFYTKILISTIPAGIVGLLFESVIEERLRGNLIIAISLIGWGIVMILVERSKRVEEQDLKSVSWKQSLLMGIGQIFALIPGGSRSGISTILGMLSGLNKYTAIQYSFLLGLPLLIAAPLYSIYKEYPQRVLNGTDILGIVIAGIFTFVSLSLLKRFSKEKWLTLFGIYRILLGIFVLVLLLI</sequence>
<feature type="transmembrane region" description="Helical" evidence="14">
    <location>
        <begin position="74"/>
        <end position="92"/>
    </location>
</feature>
<dbReference type="PANTHER" id="PTHR30622">
    <property type="entry name" value="UNDECAPRENYL-DIPHOSPHATASE"/>
    <property type="match status" value="1"/>
</dbReference>
<comment type="similarity">
    <text evidence="2 14">Belongs to the UppP family.</text>
</comment>
<dbReference type="InterPro" id="IPR003824">
    <property type="entry name" value="UppP"/>
</dbReference>
<dbReference type="GO" id="GO:0050380">
    <property type="term" value="F:undecaprenyl-diphosphatase activity"/>
    <property type="evidence" value="ECO:0007669"/>
    <property type="project" value="UniProtKB-UniRule"/>
</dbReference>
<evidence type="ECO:0000313" key="15">
    <source>
        <dbReference type="EMBL" id="OGC44221.1"/>
    </source>
</evidence>
<dbReference type="Proteomes" id="UP000177434">
    <property type="component" value="Unassembled WGS sequence"/>
</dbReference>
<keyword evidence="14" id="KW-0573">Peptidoglycan synthesis</keyword>
<evidence type="ECO:0000256" key="4">
    <source>
        <dbReference type="ARBA" id="ARBA00021581"/>
    </source>
</evidence>
<evidence type="ECO:0000256" key="10">
    <source>
        <dbReference type="ARBA" id="ARBA00023251"/>
    </source>
</evidence>
<dbReference type="GO" id="GO:0005886">
    <property type="term" value="C:plasma membrane"/>
    <property type="evidence" value="ECO:0007669"/>
    <property type="project" value="UniProtKB-SubCell"/>
</dbReference>
<evidence type="ECO:0000256" key="2">
    <source>
        <dbReference type="ARBA" id="ARBA00010621"/>
    </source>
</evidence>
<keyword evidence="14" id="KW-0133">Cell shape</keyword>
<feature type="transmembrane region" description="Helical" evidence="14">
    <location>
        <begin position="175"/>
        <end position="195"/>
    </location>
</feature>
<comment type="subcellular location">
    <subcellularLocation>
        <location evidence="1 14">Cell membrane</location>
        <topology evidence="1 14">Multi-pass membrane protein</topology>
    </subcellularLocation>
</comment>
<keyword evidence="7 14" id="KW-0378">Hydrolase</keyword>
<name>A0A1F4UH03_9BACT</name>
<evidence type="ECO:0000256" key="7">
    <source>
        <dbReference type="ARBA" id="ARBA00022801"/>
    </source>
</evidence>
<evidence type="ECO:0000256" key="9">
    <source>
        <dbReference type="ARBA" id="ARBA00023136"/>
    </source>
</evidence>
<feature type="transmembrane region" description="Helical" evidence="14">
    <location>
        <begin position="41"/>
        <end position="62"/>
    </location>
</feature>
<keyword evidence="5 14" id="KW-1003">Cell membrane</keyword>
<dbReference type="GO" id="GO:0009252">
    <property type="term" value="P:peptidoglycan biosynthetic process"/>
    <property type="evidence" value="ECO:0007669"/>
    <property type="project" value="UniProtKB-KW"/>
</dbReference>
<accession>A0A1F4UH03</accession>
<keyword evidence="8 14" id="KW-1133">Transmembrane helix</keyword>
<evidence type="ECO:0000256" key="11">
    <source>
        <dbReference type="ARBA" id="ARBA00032707"/>
    </source>
</evidence>
<dbReference type="HAMAP" id="MF_01006">
    <property type="entry name" value="Undec_diphosphatase"/>
    <property type="match status" value="1"/>
</dbReference>